<keyword evidence="5 8" id="KW-1133">Transmembrane helix</keyword>
<evidence type="ECO:0000259" key="11">
    <source>
        <dbReference type="Pfam" id="PF14703"/>
    </source>
</evidence>
<evidence type="ECO:0000256" key="7">
    <source>
        <dbReference type="SAM" id="MobiDB-lite"/>
    </source>
</evidence>
<dbReference type="AlphaFoldDB" id="A0A8E2AYH8"/>
<dbReference type="PANTHER" id="PTHR13018">
    <property type="entry name" value="PROBABLE MEMBRANE PROTEIN DUF221-RELATED"/>
    <property type="match status" value="1"/>
</dbReference>
<dbReference type="Pfam" id="PF02714">
    <property type="entry name" value="RSN1_7TM"/>
    <property type="match status" value="1"/>
</dbReference>
<evidence type="ECO:0000259" key="10">
    <source>
        <dbReference type="Pfam" id="PF13967"/>
    </source>
</evidence>
<feature type="domain" description="CSC1/OSCA1-like cytosolic" evidence="11">
    <location>
        <begin position="200"/>
        <end position="363"/>
    </location>
</feature>
<name>A0A8E2AYH8_9APHY</name>
<feature type="transmembrane region" description="Helical" evidence="8">
    <location>
        <begin position="601"/>
        <end position="619"/>
    </location>
</feature>
<evidence type="ECO:0000313" key="12">
    <source>
        <dbReference type="EMBL" id="OCH90575.1"/>
    </source>
</evidence>
<dbReference type="InterPro" id="IPR027815">
    <property type="entry name" value="CSC1/OSCA1-like_cyt"/>
</dbReference>
<evidence type="ECO:0000256" key="5">
    <source>
        <dbReference type="ARBA" id="ARBA00022989"/>
    </source>
</evidence>
<keyword evidence="4 8" id="KW-0812">Transmembrane</keyword>
<feature type="compositionally biased region" description="Low complexity" evidence="7">
    <location>
        <begin position="934"/>
        <end position="955"/>
    </location>
</feature>
<dbReference type="InterPro" id="IPR003864">
    <property type="entry name" value="CSC1/OSCA1-like_7TM"/>
</dbReference>
<feature type="domain" description="CSC1/OSCA1-like N-terminal transmembrane" evidence="10">
    <location>
        <begin position="25"/>
        <end position="176"/>
    </location>
</feature>
<gene>
    <name evidence="12" type="ORF">OBBRIDRAFT_793124</name>
</gene>
<reference evidence="12 13" key="1">
    <citation type="submission" date="2016-07" db="EMBL/GenBank/DDBJ databases">
        <title>Draft genome of the white-rot fungus Obba rivulosa 3A-2.</title>
        <authorList>
            <consortium name="DOE Joint Genome Institute"/>
            <person name="Miettinen O."/>
            <person name="Riley R."/>
            <person name="Acob R."/>
            <person name="Barry K."/>
            <person name="Cullen D."/>
            <person name="De Vries R."/>
            <person name="Hainaut M."/>
            <person name="Hatakka A."/>
            <person name="Henrissat B."/>
            <person name="Hilden K."/>
            <person name="Kuo R."/>
            <person name="Labutti K."/>
            <person name="Lipzen A."/>
            <person name="Makela M.R."/>
            <person name="Sandor L."/>
            <person name="Spatafora J.W."/>
            <person name="Grigoriev I.V."/>
            <person name="Hibbett D.S."/>
        </authorList>
    </citation>
    <scope>NUCLEOTIDE SEQUENCE [LARGE SCALE GENOMIC DNA]</scope>
    <source>
        <strain evidence="12 13">3A-2</strain>
    </source>
</reference>
<feature type="transmembrane region" description="Helical" evidence="8">
    <location>
        <begin position="535"/>
        <end position="555"/>
    </location>
</feature>
<protein>
    <submittedName>
        <fullName evidence="12">DUF221-domain-containing protein</fullName>
    </submittedName>
</protein>
<dbReference type="Proteomes" id="UP000250043">
    <property type="component" value="Unassembled WGS sequence"/>
</dbReference>
<keyword evidence="6 8" id="KW-0472">Membrane</keyword>
<feature type="region of interest" description="Disordered" evidence="7">
    <location>
        <begin position="872"/>
        <end position="988"/>
    </location>
</feature>
<dbReference type="OrthoDB" id="2150324at2759"/>
<evidence type="ECO:0000256" key="3">
    <source>
        <dbReference type="ARBA" id="ARBA00022448"/>
    </source>
</evidence>
<evidence type="ECO:0000256" key="8">
    <source>
        <dbReference type="SAM" id="Phobius"/>
    </source>
</evidence>
<sequence>MSNSSSLSDLINQDTQLRTLAPAAVGSQVLLMTVVSAATILVFNILRPRNKVVYEPKVKYHEGNKEPPRTSDSLLGWVSPLLHTKEPELVDKIGLDAALFLRFLRMCRWLFTCIALLTCAVLIPVNVTFNLRHVPASSRDALSMLTIRDLKGSDLVFIHVVVAYGISAAVMAFTWWNWQQVIRLRRAWFRSPEYTQSFYARTLMVTEVPKKLQSDEGLRAIFESLQMPYPTTSVHIGRKVGRLPELIEYYNTAVKELEEVLVRYLKGGKIGKKRPTIKIGGFLCFGGEKKDAIDFYTAKLQRCERAIEEYRSQIDTRKPEKYGFASMAAVAYAHIVANMLRNKRPKGTYITLAPNPKDIIWNNLSKSKAEITRNKTMGWVYLCIVCFFNTVPLLIISFLANLASLTTYVPFLQRWSDASPGTFTFLSGVLPPSVSALFGYALPIFMRKLSKYQGATTHSRLDRAVVARYFAFLVISQLIIFTLIGVLFNSVKEIVQQIGQHQNIHTILSNIDTLPNEINSTYIDQSSYWLTYFPLRGFLVLFDLAQILKLVIVSIKTHVFGRTPRQHREWTQPPEFEYAIYYSNMLFMGTVGLFFAPLAPLVAVAAAIVFWISSWVYKYQLMFVYVSRVETGGRIWNVIINRLLISLMLMQAIMVLTIGLQYGFRSLYWLTTIPPIFFVLVFKGYLNRVFKPAFQYYIPTDEELRMAHIHHSDSTSNKLEKRFGHPALHETLFTPMVHANMTHLLAQVYSGKINNVQTNLDDIGGQKIDAQVVAGGIKIAGIDERYLEEDPALWQRDRGELDWDARSMSSVNLLANEPVYNPSKSQSQIWSSPGRAESPAPQKLAGYDRYLAQGPQTEIELTRFELDRQPLLNAPQPQGYFDPNMNGSAASLAPSYGHPMTEAQTTPPLPVLPSAYDSTRNLNDGYREAPVHRPYPQYPNQYPPSQYQYPSATPPGLGYQSPRLTPSPPREEGGQSFAGRGAYRGQSR</sequence>
<feature type="compositionally biased region" description="Polar residues" evidence="7">
    <location>
        <begin position="822"/>
        <end position="831"/>
    </location>
</feature>
<feature type="transmembrane region" description="Helical" evidence="8">
    <location>
        <begin position="109"/>
        <end position="129"/>
    </location>
</feature>
<comment type="subcellular location">
    <subcellularLocation>
        <location evidence="1">Membrane</location>
        <topology evidence="1">Multi-pass membrane protein</topology>
    </subcellularLocation>
</comment>
<comment type="similarity">
    <text evidence="2">Belongs to the CSC1 (TC 1.A.17) family.</text>
</comment>
<evidence type="ECO:0000313" key="13">
    <source>
        <dbReference type="Proteomes" id="UP000250043"/>
    </source>
</evidence>
<dbReference type="EMBL" id="KV722401">
    <property type="protein sequence ID" value="OCH90575.1"/>
    <property type="molecule type" value="Genomic_DNA"/>
</dbReference>
<dbReference type="InterPro" id="IPR045122">
    <property type="entry name" value="Csc1-like"/>
</dbReference>
<feature type="transmembrane region" description="Helical" evidence="8">
    <location>
        <begin position="20"/>
        <end position="46"/>
    </location>
</feature>
<evidence type="ECO:0000256" key="4">
    <source>
        <dbReference type="ARBA" id="ARBA00022692"/>
    </source>
</evidence>
<proteinExistence type="inferred from homology"/>
<feature type="transmembrane region" description="Helical" evidence="8">
    <location>
        <begin position="466"/>
        <end position="488"/>
    </location>
</feature>
<feature type="region of interest" description="Disordered" evidence="7">
    <location>
        <begin position="818"/>
        <end position="841"/>
    </location>
</feature>
<dbReference type="InterPro" id="IPR032880">
    <property type="entry name" value="CSC1/OSCA1-like_N"/>
</dbReference>
<evidence type="ECO:0000256" key="6">
    <source>
        <dbReference type="ARBA" id="ARBA00023136"/>
    </source>
</evidence>
<accession>A0A8E2AYH8</accession>
<feature type="transmembrane region" description="Helical" evidence="8">
    <location>
        <begin position="423"/>
        <end position="445"/>
    </location>
</feature>
<feature type="transmembrane region" description="Helical" evidence="8">
    <location>
        <begin position="155"/>
        <end position="176"/>
    </location>
</feature>
<organism evidence="12 13">
    <name type="scientific">Obba rivulosa</name>
    <dbReference type="NCBI Taxonomy" id="1052685"/>
    <lineage>
        <taxon>Eukaryota</taxon>
        <taxon>Fungi</taxon>
        <taxon>Dikarya</taxon>
        <taxon>Basidiomycota</taxon>
        <taxon>Agaricomycotina</taxon>
        <taxon>Agaricomycetes</taxon>
        <taxon>Polyporales</taxon>
        <taxon>Gelatoporiaceae</taxon>
        <taxon>Obba</taxon>
    </lineage>
</organism>
<feature type="domain" description="CSC1/OSCA1-like 7TM region" evidence="9">
    <location>
        <begin position="375"/>
        <end position="657"/>
    </location>
</feature>
<keyword evidence="13" id="KW-1185">Reference proteome</keyword>
<evidence type="ECO:0000256" key="2">
    <source>
        <dbReference type="ARBA" id="ARBA00007779"/>
    </source>
</evidence>
<keyword evidence="3" id="KW-0813">Transport</keyword>
<evidence type="ECO:0000259" key="9">
    <source>
        <dbReference type="Pfam" id="PF02714"/>
    </source>
</evidence>
<dbReference type="Pfam" id="PF13967">
    <property type="entry name" value="RSN1_TM"/>
    <property type="match status" value="1"/>
</dbReference>
<feature type="transmembrane region" description="Helical" evidence="8">
    <location>
        <begin position="639"/>
        <end position="660"/>
    </location>
</feature>
<dbReference type="GO" id="GO:0005227">
    <property type="term" value="F:calcium-activated cation channel activity"/>
    <property type="evidence" value="ECO:0007669"/>
    <property type="project" value="InterPro"/>
</dbReference>
<evidence type="ECO:0000256" key="1">
    <source>
        <dbReference type="ARBA" id="ARBA00004141"/>
    </source>
</evidence>
<dbReference type="Pfam" id="PF14703">
    <property type="entry name" value="PHM7_cyt"/>
    <property type="match status" value="1"/>
</dbReference>
<feature type="transmembrane region" description="Helical" evidence="8">
    <location>
        <begin position="378"/>
        <end position="403"/>
    </location>
</feature>
<dbReference type="GO" id="GO:0005886">
    <property type="term" value="C:plasma membrane"/>
    <property type="evidence" value="ECO:0007669"/>
    <property type="project" value="TreeGrafter"/>
</dbReference>
<feature type="transmembrane region" description="Helical" evidence="8">
    <location>
        <begin position="666"/>
        <end position="686"/>
    </location>
</feature>
<dbReference type="PANTHER" id="PTHR13018:SF149">
    <property type="entry name" value="DOMAIN PROTEIN, PUTATIVE (AFU_ORTHOLOGUE AFUA_3G11660)-RELATED"/>
    <property type="match status" value="1"/>
</dbReference>